<dbReference type="NCBIfam" id="TIGR00616">
    <property type="entry name" value="rect"/>
    <property type="match status" value="1"/>
</dbReference>
<protein>
    <submittedName>
        <fullName evidence="2">RecT-like DNA pairing protein</fullName>
    </submittedName>
</protein>
<evidence type="ECO:0000313" key="2">
    <source>
        <dbReference type="EMBL" id="ALY10303.1"/>
    </source>
</evidence>
<dbReference type="EMBL" id="KU160665">
    <property type="protein sequence ID" value="ALY10303.1"/>
    <property type="molecule type" value="Genomic_DNA"/>
</dbReference>
<evidence type="ECO:0000256" key="1">
    <source>
        <dbReference type="SAM" id="MobiDB-lite"/>
    </source>
</evidence>
<dbReference type="RefSeq" id="YP_009601745.1">
    <property type="nucleotide sequence ID" value="NC_041933.1"/>
</dbReference>
<dbReference type="Pfam" id="PF03837">
    <property type="entry name" value="RecT"/>
    <property type="match status" value="1"/>
</dbReference>
<dbReference type="InterPro" id="IPR018330">
    <property type="entry name" value="RecT_fam"/>
</dbReference>
<proteinExistence type="predicted"/>
<dbReference type="GeneID" id="40077592"/>
<dbReference type="GO" id="GO:0003677">
    <property type="term" value="F:DNA binding"/>
    <property type="evidence" value="ECO:0007669"/>
    <property type="project" value="InterPro"/>
</dbReference>
<feature type="region of interest" description="Disordered" evidence="1">
    <location>
        <begin position="1"/>
        <end position="23"/>
    </location>
</feature>
<dbReference type="KEGG" id="vg:40077592"/>
<evidence type="ECO:0000313" key="3">
    <source>
        <dbReference type="Proteomes" id="UP000226440"/>
    </source>
</evidence>
<dbReference type="GO" id="GO:0006259">
    <property type="term" value="P:DNA metabolic process"/>
    <property type="evidence" value="ECO:0007669"/>
    <property type="project" value="InterPro"/>
</dbReference>
<accession>A0A0U4IP79</accession>
<sequence length="287" mass="32172">MANGLAQRAQGQQVQQQQNQSQSIDATLKDMMPQFQLAMPRGAEAAQLVRDALTVVRQTPKLLECDKASLLGSLMTCAQLGLRPGVGALGHAYIIPFKGSAQFILGYQGMLELANRSNEIEGTVARIVYENDVFQIDYGMDTLVHQPAMKGRGAPIGYYAKFYRKGSLRPVFEWMSVDDVKQHMEKFAMQRDFRTKQVKGPWVQHFDSMGLKTVVRKLFKWMPRSTQMQLAIIADETIRVDATPDADLNQVSQPVPMDERGEDAFVEQGDEPSDDEQYANMANGFDD</sequence>
<organism evidence="2 3">
    <name type="scientific">Arthrobacter phage Sonny</name>
    <dbReference type="NCBI Taxonomy" id="1772315"/>
    <lineage>
        <taxon>Viruses</taxon>
        <taxon>Duplodnaviria</taxon>
        <taxon>Heunggongvirae</taxon>
        <taxon>Uroviricota</taxon>
        <taxon>Caudoviricetes</taxon>
        <taxon>Berryhillviridae</taxon>
        <taxon>Marthavirus</taxon>
        <taxon>Marthavirus shade</taxon>
    </lineage>
</organism>
<gene>
    <name evidence="2" type="primary">35</name>
    <name evidence="2" type="ORF">SONNY_35</name>
</gene>
<feature type="compositionally biased region" description="Low complexity" evidence="1">
    <location>
        <begin position="7"/>
        <end position="22"/>
    </location>
</feature>
<reference evidence="2 3" key="1">
    <citation type="submission" date="2015-11" db="EMBL/GenBank/DDBJ databases">
        <authorList>
            <person name="Lee I.Y."/>
            <person name="Guerrero C.A."/>
            <person name="Bowman C.A."/>
            <person name="Russell D.A."/>
            <person name="Pope W.H."/>
            <person name="Jacobs-Sera D."/>
            <person name="Hendrix R.W."/>
            <person name="Hatfull G.F."/>
        </authorList>
    </citation>
    <scope>NUCLEOTIDE SEQUENCE [LARGE SCALE GENOMIC DNA]</scope>
</reference>
<feature type="region of interest" description="Disordered" evidence="1">
    <location>
        <begin position="248"/>
        <end position="287"/>
    </location>
</feature>
<dbReference type="InterPro" id="IPR004590">
    <property type="entry name" value="ssDNA_annealing_RecT"/>
</dbReference>
<name>A0A0U4IP79_9CAUD</name>
<dbReference type="Proteomes" id="UP000226440">
    <property type="component" value="Genome"/>
</dbReference>
<feature type="compositionally biased region" description="Acidic residues" evidence="1">
    <location>
        <begin position="264"/>
        <end position="277"/>
    </location>
</feature>